<evidence type="ECO:0000256" key="10">
    <source>
        <dbReference type="ARBA" id="ARBA00022840"/>
    </source>
</evidence>
<dbReference type="GO" id="GO:0032982">
    <property type="term" value="C:myosin filament"/>
    <property type="evidence" value="ECO:0007669"/>
    <property type="project" value="TreeGrafter"/>
</dbReference>
<keyword evidence="7" id="KW-0812">Transmembrane</keyword>
<evidence type="ECO:0000256" key="14">
    <source>
        <dbReference type="ARBA" id="ARBA00023136"/>
    </source>
</evidence>
<evidence type="ECO:0000313" key="21">
    <source>
        <dbReference type="EMBL" id="GET85738.1"/>
    </source>
</evidence>
<keyword evidence="8" id="KW-0479">Metal-binding</keyword>
<keyword evidence="12" id="KW-1133">Transmembrane helix</keyword>
<dbReference type="GO" id="GO:0016020">
    <property type="term" value="C:membrane"/>
    <property type="evidence" value="ECO:0007669"/>
    <property type="project" value="UniProtKB-SubCell"/>
</dbReference>
<dbReference type="OrthoDB" id="270632at2759"/>
<evidence type="ECO:0000256" key="8">
    <source>
        <dbReference type="ARBA" id="ARBA00022723"/>
    </source>
</evidence>
<dbReference type="GO" id="GO:0000146">
    <property type="term" value="F:microfilament motor activity"/>
    <property type="evidence" value="ECO:0007669"/>
    <property type="project" value="TreeGrafter"/>
</dbReference>
<evidence type="ECO:0000256" key="13">
    <source>
        <dbReference type="ARBA" id="ARBA00022998"/>
    </source>
</evidence>
<evidence type="ECO:0000256" key="7">
    <source>
        <dbReference type="ARBA" id="ARBA00022692"/>
    </source>
</evidence>
<evidence type="ECO:0000256" key="9">
    <source>
        <dbReference type="ARBA" id="ARBA00022741"/>
    </source>
</evidence>
<sequence length="834" mass="94597">MQPSSRGKTTGVYGAERIPGNYVKTLTGVVRGEELFCRPDLERPWRSKDKQRSAATIALKEKEIEELMRLCSNLRTELSNTKSDSLFLEYSLTERCKSQLVEKQTEVDALQRRVKELEREKAEAVAAVESQTRLLRAQAENESIGFKNEARLATERCAELVKAFQKQLEDVKAAGAREVEFVEARLAAKVNEVTTELKSVRESSKVLEDHYRSVEAQSLNTVHRIETEYKERVRSLEQRIEEQRVEYEAQLSKERKEKEAAIGESKRATEKLAVLIADKEELLQKQKLWNRYILSHLDIFYHSFIEVFPELAVDPTGVQLQQVPGLYAPRCVLEDPEAKVNVERIAYRVAQLKLLKPLPPRGEEGVVLRGGKPPSAAQLDQVVENQDRLWRALREFEDQHRELEATVGNFTSRLYFFSDNLEEALRCGPRPVPPPLRDVVFVCLCLPNGRVLWAADTELMRTSAQLLYSSLRLKMGEYGGYECYSDDVSMLLAFADAAAACRFCTESQEWLMRLPWPAALLKLPEAVEERSDSGRLLYRGLRVSMALHAGEAYVEPSGIPLNGGYRNHYYGKAVSQLVHLCSLTQGGQVVASTAAWNLCVRRKHELGSLVAKNLGTLPIISFNSQSGAQEKQSIEVLQILPMELEGRKFTSPDRAMIPPVSSLTGVKESVLAAEVAAVEMQRERVHDALAILQEECNSIQNCMSTLVARARAAQPHFHLLPPSEMVTQMNDLYSVMERVAVRAEELYTDLQEVTHAQEELGAQAQSIKDYFQKQEESADHEDDLRTKTEAVRRSMNNALKLEKDRHRAETENLQLALQDREQLIRKLYQNTQSR</sequence>
<dbReference type="VEuPathDB" id="TriTrypDB:LtaPh_0500600"/>
<dbReference type="GO" id="GO:0051015">
    <property type="term" value="F:actin filament binding"/>
    <property type="evidence" value="ECO:0007669"/>
    <property type="project" value="TreeGrafter"/>
</dbReference>
<feature type="coiled-coil region" evidence="20">
    <location>
        <begin position="226"/>
        <end position="285"/>
    </location>
</feature>
<keyword evidence="22" id="KW-1185">Reference proteome</keyword>
<organism evidence="21 22">
    <name type="scientific">Leishmania tarentolae</name>
    <name type="common">Sauroleishmania tarentolae</name>
    <dbReference type="NCBI Taxonomy" id="5689"/>
    <lineage>
        <taxon>Eukaryota</taxon>
        <taxon>Discoba</taxon>
        <taxon>Euglenozoa</taxon>
        <taxon>Kinetoplastea</taxon>
        <taxon>Metakinetoplastina</taxon>
        <taxon>Trypanosomatida</taxon>
        <taxon>Trypanosomatidae</taxon>
        <taxon>Leishmaniinae</taxon>
        <taxon>Leishmania</taxon>
        <taxon>lizard Leishmania</taxon>
    </lineage>
</organism>
<evidence type="ECO:0000256" key="19">
    <source>
        <dbReference type="ARBA" id="ARBA00032637"/>
    </source>
</evidence>
<comment type="cofactor">
    <cofactor evidence="2">
        <name>Mg(2+)</name>
        <dbReference type="ChEBI" id="CHEBI:18420"/>
    </cofactor>
</comment>
<reference evidence="21" key="1">
    <citation type="submission" date="2019-11" db="EMBL/GenBank/DDBJ databases">
        <title>Leishmania tarentolae CDS.</title>
        <authorList>
            <person name="Goto Y."/>
            <person name="Yamagishi J."/>
        </authorList>
    </citation>
    <scope>NUCLEOTIDE SEQUENCE [LARGE SCALE GENOMIC DNA]</scope>
    <source>
        <strain evidence="21">Parrot Tar II</strain>
    </source>
</reference>
<comment type="catalytic activity">
    <reaction evidence="1">
        <text>ATP = 3',5'-cyclic AMP + diphosphate</text>
        <dbReference type="Rhea" id="RHEA:15389"/>
        <dbReference type="ChEBI" id="CHEBI:30616"/>
        <dbReference type="ChEBI" id="CHEBI:33019"/>
        <dbReference type="ChEBI" id="CHEBI:58165"/>
        <dbReference type="EC" id="4.6.1.1"/>
    </reaction>
</comment>
<evidence type="ECO:0000256" key="16">
    <source>
        <dbReference type="ARBA" id="ARBA00023180"/>
    </source>
</evidence>
<evidence type="ECO:0000256" key="11">
    <source>
        <dbReference type="ARBA" id="ARBA00022842"/>
    </source>
</evidence>
<keyword evidence="14" id="KW-0472">Membrane</keyword>
<keyword evidence="10" id="KW-0067">ATP-binding</keyword>
<name>A0A640K8W8_LEITA</name>
<keyword evidence="17" id="KW-0456">Lyase</keyword>
<keyword evidence="11" id="KW-0460">Magnesium</keyword>
<comment type="caution">
    <text evidence="21">The sequence shown here is derived from an EMBL/GenBank/DDBJ whole genome shotgun (WGS) entry which is preliminary data.</text>
</comment>
<dbReference type="GO" id="GO:0016460">
    <property type="term" value="C:myosin II complex"/>
    <property type="evidence" value="ECO:0007669"/>
    <property type="project" value="TreeGrafter"/>
</dbReference>
<dbReference type="GO" id="GO:0046872">
    <property type="term" value="F:metal ion binding"/>
    <property type="evidence" value="ECO:0007669"/>
    <property type="project" value="UniProtKB-KW"/>
</dbReference>
<accession>A0A640K8W8</accession>
<keyword evidence="20" id="KW-0175">Coiled coil</keyword>
<keyword evidence="13" id="KW-0115">cAMP biosynthesis</keyword>
<evidence type="ECO:0000256" key="12">
    <source>
        <dbReference type="ARBA" id="ARBA00022989"/>
    </source>
</evidence>
<evidence type="ECO:0000256" key="17">
    <source>
        <dbReference type="ARBA" id="ARBA00023239"/>
    </source>
</evidence>
<evidence type="ECO:0000256" key="3">
    <source>
        <dbReference type="ARBA" id="ARBA00002708"/>
    </source>
</evidence>
<evidence type="ECO:0000256" key="1">
    <source>
        <dbReference type="ARBA" id="ARBA00001593"/>
    </source>
</evidence>
<protein>
    <recommendedName>
        <fullName evidence="6">adenylate cyclase</fullName>
        <ecNumber evidence="6">4.6.1.1</ecNumber>
    </recommendedName>
    <alternativeName>
        <fullName evidence="18">ATP pyrophosphate-lyase</fullName>
    </alternativeName>
    <alternativeName>
        <fullName evidence="19">Adenylyl cyclase</fullName>
    </alternativeName>
</protein>
<dbReference type="EC" id="4.6.1.1" evidence="6"/>
<dbReference type="GO" id="GO:0006171">
    <property type="term" value="P:cAMP biosynthetic process"/>
    <property type="evidence" value="ECO:0007669"/>
    <property type="project" value="UniProtKB-KW"/>
</dbReference>
<evidence type="ECO:0000313" key="22">
    <source>
        <dbReference type="Proteomes" id="UP000419144"/>
    </source>
</evidence>
<comment type="function">
    <text evidence="3">Could act as a receptor for an unknown ligand.</text>
</comment>
<evidence type="ECO:0000256" key="2">
    <source>
        <dbReference type="ARBA" id="ARBA00001946"/>
    </source>
</evidence>
<feature type="coiled-coil region" evidence="20">
    <location>
        <begin position="57"/>
        <end position="134"/>
    </location>
</feature>
<gene>
    <name evidence="21" type="ORF">LtaPh_0500600</name>
</gene>
<dbReference type="SUPFAM" id="SSF55073">
    <property type="entry name" value="Nucleotide cyclase"/>
    <property type="match status" value="1"/>
</dbReference>
<dbReference type="PANTHER" id="PTHR45615">
    <property type="entry name" value="MYOSIN HEAVY CHAIN, NON-MUSCLE"/>
    <property type="match status" value="1"/>
</dbReference>
<evidence type="ECO:0000256" key="5">
    <source>
        <dbReference type="ARBA" id="ARBA00005381"/>
    </source>
</evidence>
<dbReference type="GO" id="GO:0005737">
    <property type="term" value="C:cytoplasm"/>
    <property type="evidence" value="ECO:0007669"/>
    <property type="project" value="TreeGrafter"/>
</dbReference>
<evidence type="ECO:0000256" key="18">
    <source>
        <dbReference type="ARBA" id="ARBA00032597"/>
    </source>
</evidence>
<comment type="similarity">
    <text evidence="5">Belongs to the adenylyl cyclase class-3 family.</text>
</comment>
<evidence type="ECO:0000256" key="4">
    <source>
        <dbReference type="ARBA" id="ARBA00004141"/>
    </source>
</evidence>
<dbReference type="PANTHER" id="PTHR45615:SF40">
    <property type="entry name" value="MYOSIN HEAVY CHAIN, NON-MUSCLE"/>
    <property type="match status" value="1"/>
</dbReference>
<dbReference type="GO" id="GO:0005524">
    <property type="term" value="F:ATP binding"/>
    <property type="evidence" value="ECO:0007669"/>
    <property type="project" value="UniProtKB-KW"/>
</dbReference>
<proteinExistence type="inferred from homology"/>
<dbReference type="GO" id="GO:0004016">
    <property type="term" value="F:adenylate cyclase activity"/>
    <property type="evidence" value="ECO:0007669"/>
    <property type="project" value="UniProtKB-EC"/>
</dbReference>
<evidence type="ECO:0000256" key="6">
    <source>
        <dbReference type="ARBA" id="ARBA00012201"/>
    </source>
</evidence>
<evidence type="ECO:0000256" key="20">
    <source>
        <dbReference type="SAM" id="Coils"/>
    </source>
</evidence>
<dbReference type="Proteomes" id="UP000419144">
    <property type="component" value="Unassembled WGS sequence"/>
</dbReference>
<dbReference type="EMBL" id="BLBS01000005">
    <property type="protein sequence ID" value="GET85738.1"/>
    <property type="molecule type" value="Genomic_DNA"/>
</dbReference>
<dbReference type="InterPro" id="IPR029787">
    <property type="entry name" value="Nucleotide_cyclase"/>
</dbReference>
<dbReference type="Gene3D" id="3.30.70.1230">
    <property type="entry name" value="Nucleotide cyclase"/>
    <property type="match status" value="1"/>
</dbReference>
<comment type="subcellular location">
    <subcellularLocation>
        <location evidence="4">Membrane</location>
        <topology evidence="4">Multi-pass membrane protein</topology>
    </subcellularLocation>
</comment>
<evidence type="ECO:0000256" key="15">
    <source>
        <dbReference type="ARBA" id="ARBA00023170"/>
    </source>
</evidence>
<keyword evidence="9" id="KW-0547">Nucleotide-binding</keyword>
<dbReference type="AlphaFoldDB" id="A0A640K8W8"/>
<keyword evidence="16" id="KW-0325">Glycoprotein</keyword>
<dbReference type="FunFam" id="3.30.70.1230:FF:000022">
    <property type="entry name" value="Receptor-type adenylate cyclase GRESAG 4, putative"/>
    <property type="match status" value="1"/>
</dbReference>
<keyword evidence="15" id="KW-0675">Receptor</keyword>